<dbReference type="Pfam" id="PF05119">
    <property type="entry name" value="Terminase_4"/>
    <property type="match status" value="1"/>
</dbReference>
<dbReference type="Proteomes" id="UP000245634">
    <property type="component" value="Unassembled WGS sequence"/>
</dbReference>
<evidence type="ECO:0000313" key="2">
    <source>
        <dbReference type="Proteomes" id="UP000245634"/>
    </source>
</evidence>
<organism evidence="1 2">
    <name type="scientific">Tumebacillus permanentifrigoris</name>
    <dbReference type="NCBI Taxonomy" id="378543"/>
    <lineage>
        <taxon>Bacteria</taxon>
        <taxon>Bacillati</taxon>
        <taxon>Bacillota</taxon>
        <taxon>Bacilli</taxon>
        <taxon>Bacillales</taxon>
        <taxon>Alicyclobacillaceae</taxon>
        <taxon>Tumebacillus</taxon>
    </lineage>
</organism>
<dbReference type="EMBL" id="QGGL01000024">
    <property type="protein sequence ID" value="PWK05311.1"/>
    <property type="molecule type" value="Genomic_DNA"/>
</dbReference>
<name>A0A316D308_9BACL</name>
<dbReference type="RefSeq" id="WP_109691180.1">
    <property type="nucleotide sequence ID" value="NZ_QGGL01000024.1"/>
</dbReference>
<evidence type="ECO:0000313" key="1">
    <source>
        <dbReference type="EMBL" id="PWK05311.1"/>
    </source>
</evidence>
<keyword evidence="2" id="KW-1185">Reference proteome</keyword>
<protein>
    <submittedName>
        <fullName evidence="1">P27 family predicted phage terminase small subunit</fullName>
    </submittedName>
</protein>
<dbReference type="InterPro" id="IPR006448">
    <property type="entry name" value="Phage_term_ssu_P27"/>
</dbReference>
<dbReference type="NCBIfam" id="TIGR01558">
    <property type="entry name" value="sm_term_P27"/>
    <property type="match status" value="1"/>
</dbReference>
<comment type="caution">
    <text evidence="1">The sequence shown here is derived from an EMBL/GenBank/DDBJ whole genome shotgun (WGS) entry which is preliminary data.</text>
</comment>
<gene>
    <name evidence="1" type="ORF">C7459_12460</name>
</gene>
<sequence length="166" mass="18732">MPRQRESVDSLLVKGKSHLTKEEIERRREAENSFRPPTDKVKCPTWLDKESKKIWKSLQEDLSNLGLLTNIDVVKLAIFCDSVSKYRDATAKINEQGLTIQYTNAAGATNPMKNPHISIANMYAAMIKQYGGLFGLSPAARLKLMAPPEDKKKDAFAEDFEEDDDD</sequence>
<proteinExistence type="predicted"/>
<dbReference type="OrthoDB" id="6010489at2"/>
<accession>A0A316D308</accession>
<reference evidence="1 2" key="1">
    <citation type="submission" date="2018-05" db="EMBL/GenBank/DDBJ databases">
        <title>Genomic Encyclopedia of Type Strains, Phase IV (KMG-IV): sequencing the most valuable type-strain genomes for metagenomic binning, comparative biology and taxonomic classification.</title>
        <authorList>
            <person name="Goeker M."/>
        </authorList>
    </citation>
    <scope>NUCLEOTIDE SEQUENCE [LARGE SCALE GENOMIC DNA]</scope>
    <source>
        <strain evidence="1 2">DSM 18773</strain>
    </source>
</reference>
<dbReference type="AlphaFoldDB" id="A0A316D308"/>